<evidence type="ECO:0000256" key="1">
    <source>
        <dbReference type="ARBA" id="ARBA00004141"/>
    </source>
</evidence>
<dbReference type="AlphaFoldDB" id="A0A4Z1B2T0"/>
<proteinExistence type="predicted"/>
<sequence length="137" mass="15699">MKFNKYIFQRLIAGFIDYAVFIIIAALYIYKFGTLANDGSYNVNGINTLPIFIFWFIYFIVIEVILHGTLGHLILNLQPVNAKTEKPISFSQSFIRHLFDPIDYFIFGGLIGILIINNSKESQRLGDIVANTKMIKK</sequence>
<dbReference type="OrthoDB" id="200257at2"/>
<dbReference type="PANTHER" id="PTHR38480">
    <property type="entry name" value="SLR0254 PROTEIN"/>
    <property type="match status" value="1"/>
</dbReference>
<dbReference type="GO" id="GO:0016020">
    <property type="term" value="C:membrane"/>
    <property type="evidence" value="ECO:0007669"/>
    <property type="project" value="UniProtKB-SubCell"/>
</dbReference>
<accession>A0A4Z1B2T0</accession>
<keyword evidence="8" id="KW-1185">Reference proteome</keyword>
<evidence type="ECO:0000256" key="3">
    <source>
        <dbReference type="ARBA" id="ARBA00022989"/>
    </source>
</evidence>
<evidence type="ECO:0000313" key="7">
    <source>
        <dbReference type="EMBL" id="TGN24528.1"/>
    </source>
</evidence>
<feature type="transmembrane region" description="Helical" evidence="5">
    <location>
        <begin position="12"/>
        <end position="32"/>
    </location>
</feature>
<reference evidence="7 8" key="1">
    <citation type="submission" date="2019-03" db="EMBL/GenBank/DDBJ databases">
        <title>Empedobacter tilapiae sp. nov., isolated from an intestine of Nile tilapia Oreochromis niloticus.</title>
        <authorList>
            <person name="Kim Y.-O."/>
            <person name="Yoon J.-H."/>
        </authorList>
    </citation>
    <scope>NUCLEOTIDE SEQUENCE [LARGE SCALE GENOMIC DNA]</scope>
    <source>
        <strain evidence="7 8">MRS2</strain>
    </source>
</reference>
<comment type="subcellular location">
    <subcellularLocation>
        <location evidence="1">Membrane</location>
        <topology evidence="1">Multi-pass membrane protein</topology>
    </subcellularLocation>
</comment>
<feature type="domain" description="RDD" evidence="6">
    <location>
        <begin position="7"/>
        <end position="131"/>
    </location>
</feature>
<protein>
    <submittedName>
        <fullName evidence="7">RDD family protein</fullName>
    </submittedName>
</protein>
<dbReference type="EMBL" id="SRPE01000009">
    <property type="protein sequence ID" value="TGN24528.1"/>
    <property type="molecule type" value="Genomic_DNA"/>
</dbReference>
<keyword evidence="3 5" id="KW-1133">Transmembrane helix</keyword>
<organism evidence="7 8">
    <name type="scientific">Empedobacter tilapiae</name>
    <dbReference type="NCBI Taxonomy" id="2491114"/>
    <lineage>
        <taxon>Bacteria</taxon>
        <taxon>Pseudomonadati</taxon>
        <taxon>Bacteroidota</taxon>
        <taxon>Flavobacteriia</taxon>
        <taxon>Flavobacteriales</taxon>
        <taxon>Weeksellaceae</taxon>
        <taxon>Empedobacter</taxon>
    </lineage>
</organism>
<feature type="transmembrane region" description="Helical" evidence="5">
    <location>
        <begin position="98"/>
        <end position="116"/>
    </location>
</feature>
<keyword evidence="4 5" id="KW-0472">Membrane</keyword>
<evidence type="ECO:0000259" key="6">
    <source>
        <dbReference type="Pfam" id="PF06271"/>
    </source>
</evidence>
<dbReference type="Pfam" id="PF06271">
    <property type="entry name" value="RDD"/>
    <property type="match status" value="1"/>
</dbReference>
<keyword evidence="2 5" id="KW-0812">Transmembrane</keyword>
<evidence type="ECO:0000256" key="5">
    <source>
        <dbReference type="SAM" id="Phobius"/>
    </source>
</evidence>
<evidence type="ECO:0000256" key="2">
    <source>
        <dbReference type="ARBA" id="ARBA00022692"/>
    </source>
</evidence>
<dbReference type="RefSeq" id="WP_135836198.1">
    <property type="nucleotide sequence ID" value="NZ_SRPE01000009.1"/>
</dbReference>
<feature type="transmembrane region" description="Helical" evidence="5">
    <location>
        <begin position="52"/>
        <end position="77"/>
    </location>
</feature>
<dbReference type="InterPro" id="IPR010432">
    <property type="entry name" value="RDD"/>
</dbReference>
<name>A0A4Z1B2T0_9FLAO</name>
<dbReference type="PANTHER" id="PTHR38480:SF1">
    <property type="entry name" value="SLR0254 PROTEIN"/>
    <property type="match status" value="1"/>
</dbReference>
<comment type="caution">
    <text evidence="7">The sequence shown here is derived from an EMBL/GenBank/DDBJ whole genome shotgun (WGS) entry which is preliminary data.</text>
</comment>
<dbReference type="Proteomes" id="UP000297998">
    <property type="component" value="Unassembled WGS sequence"/>
</dbReference>
<evidence type="ECO:0000313" key="8">
    <source>
        <dbReference type="Proteomes" id="UP000297998"/>
    </source>
</evidence>
<gene>
    <name evidence="7" type="ORF">E4J94_12825</name>
</gene>
<evidence type="ECO:0000256" key="4">
    <source>
        <dbReference type="ARBA" id="ARBA00023136"/>
    </source>
</evidence>